<evidence type="ECO:0000256" key="1">
    <source>
        <dbReference type="SAM" id="SignalP"/>
    </source>
</evidence>
<evidence type="ECO:0000313" key="4">
    <source>
        <dbReference type="Proteomes" id="UP000293347"/>
    </source>
</evidence>
<feature type="chain" id="PRO_5020872163" evidence="1">
    <location>
        <begin position="21"/>
        <end position="530"/>
    </location>
</feature>
<dbReference type="InterPro" id="IPR045175">
    <property type="entry name" value="M28_fam"/>
</dbReference>
<dbReference type="Gene3D" id="3.40.630.10">
    <property type="entry name" value="Zn peptidases"/>
    <property type="match status" value="2"/>
</dbReference>
<dbReference type="GO" id="GO:0008235">
    <property type="term" value="F:metalloexopeptidase activity"/>
    <property type="evidence" value="ECO:0007669"/>
    <property type="project" value="InterPro"/>
</dbReference>
<dbReference type="RefSeq" id="WP_131592340.1">
    <property type="nucleotide sequence ID" value="NZ_SJSL01000001.1"/>
</dbReference>
<dbReference type="Proteomes" id="UP000293347">
    <property type="component" value="Unassembled WGS sequence"/>
</dbReference>
<protein>
    <submittedName>
        <fullName evidence="3">M28 family peptidase</fullName>
    </submittedName>
</protein>
<dbReference type="GO" id="GO:0006508">
    <property type="term" value="P:proteolysis"/>
    <property type="evidence" value="ECO:0007669"/>
    <property type="project" value="InterPro"/>
</dbReference>
<evidence type="ECO:0000313" key="3">
    <source>
        <dbReference type="EMBL" id="TCD02621.1"/>
    </source>
</evidence>
<comment type="caution">
    <text evidence="3">The sequence shown here is derived from an EMBL/GenBank/DDBJ whole genome shotgun (WGS) entry which is preliminary data.</text>
</comment>
<sequence>MKKQLLHLGLVLLMGCSATAQNKDAIKYGQSITKDNAHKHLSVLASDAYEGRETGKKGGWMAADYIKNHFKGLGLKGPVAGDYFQPIDMVTISLSQVLTIDGQPAEVLQDFYVAQQVVSGSGFAFNTNSIVFAGYGLATDGYDDFSGLDVTGKVVMIFKEGNPSGGTVSGNASSALNAKLKYFNDHKASAVLLIDAAVDKMSANLKNYLLSEQMVMKTKENLERMNKPQPMPVINISTAIANKLFVAAGTNADALKKKIAESGKPASQELKISLSASANKIETKVKTDNVLGFLEGSDPKLKKEVLVITAHYDHIGVNPNAPGDDKINNGADDDGSGTTGVLMIAEAFAKAKKAGRGPKRSILFMTVAGEEKGLLGSEWYAEHPVFPLENTITNLNIDMIGRGDKEHASDNNFVYIIGSDMLSTDLDRIGKKANKDYVNINLDERYNNRTDPNRFYYRSDHYNFAKHGIPVIFYFNGVHEDYHQPGDEVSKIDFPMLAKRGKLVYFTAWELANGLKRPRVDKNDDGSIKK</sequence>
<dbReference type="AlphaFoldDB" id="A0A4R0NNX9"/>
<dbReference type="Pfam" id="PF04389">
    <property type="entry name" value="Peptidase_M28"/>
    <property type="match status" value="1"/>
</dbReference>
<organism evidence="3 4">
    <name type="scientific">Pedobacter psychroterrae</name>
    <dbReference type="NCBI Taxonomy" id="2530453"/>
    <lineage>
        <taxon>Bacteria</taxon>
        <taxon>Pseudomonadati</taxon>
        <taxon>Bacteroidota</taxon>
        <taxon>Sphingobacteriia</taxon>
        <taxon>Sphingobacteriales</taxon>
        <taxon>Sphingobacteriaceae</taxon>
        <taxon>Pedobacter</taxon>
    </lineage>
</organism>
<evidence type="ECO:0000259" key="2">
    <source>
        <dbReference type="Pfam" id="PF04389"/>
    </source>
</evidence>
<dbReference type="PANTHER" id="PTHR12147:SF26">
    <property type="entry name" value="PEPTIDASE M28 DOMAIN-CONTAINING PROTEIN"/>
    <property type="match status" value="1"/>
</dbReference>
<dbReference type="OrthoDB" id="9764939at2"/>
<accession>A0A4R0NNX9</accession>
<feature type="domain" description="Peptidase M28" evidence="2">
    <location>
        <begin position="289"/>
        <end position="504"/>
    </location>
</feature>
<proteinExistence type="predicted"/>
<feature type="signal peptide" evidence="1">
    <location>
        <begin position="1"/>
        <end position="20"/>
    </location>
</feature>
<dbReference type="SUPFAM" id="SSF53187">
    <property type="entry name" value="Zn-dependent exopeptidases"/>
    <property type="match status" value="1"/>
</dbReference>
<keyword evidence="1" id="KW-0732">Signal</keyword>
<reference evidence="3 4" key="1">
    <citation type="submission" date="2019-02" db="EMBL/GenBank/DDBJ databases">
        <title>Pedobacter sp. RP-1-14 sp. nov., isolated from Arctic soil.</title>
        <authorList>
            <person name="Dahal R.H."/>
        </authorList>
    </citation>
    <scope>NUCLEOTIDE SEQUENCE [LARGE SCALE GENOMIC DNA]</scope>
    <source>
        <strain evidence="3 4">RP-1-14</strain>
    </source>
</reference>
<name>A0A4R0NNX9_9SPHI</name>
<dbReference type="InterPro" id="IPR007484">
    <property type="entry name" value="Peptidase_M28"/>
</dbReference>
<dbReference type="PANTHER" id="PTHR12147">
    <property type="entry name" value="METALLOPEPTIDASE M28 FAMILY MEMBER"/>
    <property type="match status" value="1"/>
</dbReference>
<dbReference type="EMBL" id="SJSL01000001">
    <property type="protein sequence ID" value="TCD02621.1"/>
    <property type="molecule type" value="Genomic_DNA"/>
</dbReference>
<dbReference type="PROSITE" id="PS51257">
    <property type="entry name" value="PROKAR_LIPOPROTEIN"/>
    <property type="match status" value="1"/>
</dbReference>
<keyword evidence="4" id="KW-1185">Reference proteome</keyword>
<gene>
    <name evidence="3" type="ORF">EZ437_01135</name>
</gene>